<reference evidence="3" key="1">
    <citation type="submission" date="2025-08" db="UniProtKB">
        <authorList>
            <consortium name="RefSeq"/>
        </authorList>
    </citation>
    <scope>IDENTIFICATION</scope>
</reference>
<dbReference type="Proteomes" id="UP000189703">
    <property type="component" value="Unplaced"/>
</dbReference>
<dbReference type="PANTHER" id="PTHR31087:SF153">
    <property type="entry name" value="PROTEIN LURP-ONE-RELATED 11"/>
    <property type="match status" value="1"/>
</dbReference>
<dbReference type="InterPro" id="IPR025659">
    <property type="entry name" value="Tubby-like_C"/>
</dbReference>
<proteinExistence type="inferred from homology"/>
<dbReference type="SUPFAM" id="SSF54518">
    <property type="entry name" value="Tubby C-terminal domain-like"/>
    <property type="match status" value="1"/>
</dbReference>
<dbReference type="Gene3D" id="2.40.160.200">
    <property type="entry name" value="LURP1-related"/>
    <property type="match status" value="1"/>
</dbReference>
<evidence type="ECO:0000256" key="1">
    <source>
        <dbReference type="ARBA" id="ARBA00005437"/>
    </source>
</evidence>
<dbReference type="AlphaFoldDB" id="A0A1U8AXT4"/>
<dbReference type="Pfam" id="PF04525">
    <property type="entry name" value="LOR"/>
    <property type="match status" value="1"/>
</dbReference>
<evidence type="ECO:0000313" key="3">
    <source>
        <dbReference type="RefSeq" id="XP_010273088.1"/>
    </source>
</evidence>
<dbReference type="OrthoDB" id="652749at2759"/>
<accession>A0A1U8AXT4</accession>
<dbReference type="OMA" id="CNSACKI"/>
<dbReference type="RefSeq" id="XP_010273088.1">
    <property type="nucleotide sequence ID" value="XM_010274786.1"/>
</dbReference>
<organism evidence="2 3">
    <name type="scientific">Nelumbo nucifera</name>
    <name type="common">Sacred lotus</name>
    <dbReference type="NCBI Taxonomy" id="4432"/>
    <lineage>
        <taxon>Eukaryota</taxon>
        <taxon>Viridiplantae</taxon>
        <taxon>Streptophyta</taxon>
        <taxon>Embryophyta</taxon>
        <taxon>Tracheophyta</taxon>
        <taxon>Spermatophyta</taxon>
        <taxon>Magnoliopsida</taxon>
        <taxon>Proteales</taxon>
        <taxon>Nelumbonaceae</taxon>
        <taxon>Nelumbo</taxon>
    </lineage>
</organism>
<sequence length="205" mass="22719">MAKVHPQLASSSSPPPPPSPYASRRETFTIWMKSLVLHGNGCTAFDAKGDVVYRIDNYNKKGGNQVYLMDLRGEVLFVIHRKKPGVLGCWEGYRSNGSEESMEKPCFKVRKVCRILNAKATYRVTVGCDRAQPDYYKIEGGLRTDKSAYKIVDELGGVVAEVKRKQSSSGVVLGGDVFTLMVEPHVDHSLIMGIVVVYGLINHKL</sequence>
<dbReference type="KEGG" id="nnu:104608722"/>
<name>A0A1U8AXT4_NELNU</name>
<evidence type="ECO:0000313" key="2">
    <source>
        <dbReference type="Proteomes" id="UP000189703"/>
    </source>
</evidence>
<dbReference type="PANTHER" id="PTHR31087">
    <property type="match status" value="1"/>
</dbReference>
<dbReference type="InterPro" id="IPR038595">
    <property type="entry name" value="LOR_sf"/>
</dbReference>
<dbReference type="eggNOG" id="ENOG502RYHC">
    <property type="taxonomic scope" value="Eukaryota"/>
</dbReference>
<gene>
    <name evidence="3" type="primary">LOC104608722</name>
</gene>
<dbReference type="GeneID" id="104608722"/>
<keyword evidence="2" id="KW-1185">Reference proteome</keyword>
<comment type="similarity">
    <text evidence="1">Belongs to the LOR family.</text>
</comment>
<protein>
    <submittedName>
        <fullName evidence="3">Protein LURP-one-related 11</fullName>
    </submittedName>
</protein>
<dbReference type="InterPro" id="IPR007612">
    <property type="entry name" value="LOR"/>
</dbReference>